<keyword evidence="1" id="KW-1133">Transmembrane helix</keyword>
<keyword evidence="1" id="KW-0812">Transmembrane</keyword>
<dbReference type="EMBL" id="JAGFBR010000011">
    <property type="protein sequence ID" value="KAH0458785.1"/>
    <property type="molecule type" value="Genomic_DNA"/>
</dbReference>
<evidence type="ECO:0000313" key="2">
    <source>
        <dbReference type="EMBL" id="KAH0458785.1"/>
    </source>
</evidence>
<reference evidence="2 3" key="1">
    <citation type="journal article" date="2021" name="Hortic Res">
        <title>Chromosome-scale assembly of the Dendrobium chrysotoxum genome enhances the understanding of orchid evolution.</title>
        <authorList>
            <person name="Zhang Y."/>
            <person name="Zhang G.Q."/>
            <person name="Zhang D."/>
            <person name="Liu X.D."/>
            <person name="Xu X.Y."/>
            <person name="Sun W.H."/>
            <person name="Yu X."/>
            <person name="Zhu X."/>
            <person name="Wang Z.W."/>
            <person name="Zhao X."/>
            <person name="Zhong W.Y."/>
            <person name="Chen H."/>
            <person name="Yin W.L."/>
            <person name="Huang T."/>
            <person name="Niu S.C."/>
            <person name="Liu Z.J."/>
        </authorList>
    </citation>
    <scope>NUCLEOTIDE SEQUENCE [LARGE SCALE GENOMIC DNA]</scope>
    <source>
        <strain evidence="2">Lindl</strain>
    </source>
</reference>
<evidence type="ECO:0000256" key="1">
    <source>
        <dbReference type="SAM" id="Phobius"/>
    </source>
</evidence>
<dbReference type="Proteomes" id="UP000775213">
    <property type="component" value="Unassembled WGS sequence"/>
</dbReference>
<feature type="transmembrane region" description="Helical" evidence="1">
    <location>
        <begin position="20"/>
        <end position="40"/>
    </location>
</feature>
<keyword evidence="1" id="KW-0472">Membrane</keyword>
<sequence>MKEWRLVEYHHVDIHFKYLVLPFGLTHMIVVQFVVTMFLIKISWRNARVGVGAELCGFHQMFRRNAVCSNCAKPFRVLLSFWTETVLILHKLFLPEAPLVAAEARRLK</sequence>
<proteinExistence type="predicted"/>
<dbReference type="AlphaFoldDB" id="A0AAV7GR61"/>
<keyword evidence="3" id="KW-1185">Reference proteome</keyword>
<name>A0AAV7GR61_DENCH</name>
<protein>
    <submittedName>
        <fullName evidence="2">Uncharacterized protein</fullName>
    </submittedName>
</protein>
<comment type="caution">
    <text evidence="2">The sequence shown here is derived from an EMBL/GenBank/DDBJ whole genome shotgun (WGS) entry which is preliminary data.</text>
</comment>
<evidence type="ECO:0000313" key="3">
    <source>
        <dbReference type="Proteomes" id="UP000775213"/>
    </source>
</evidence>
<accession>A0AAV7GR61</accession>
<organism evidence="2 3">
    <name type="scientific">Dendrobium chrysotoxum</name>
    <name type="common">Orchid</name>
    <dbReference type="NCBI Taxonomy" id="161865"/>
    <lineage>
        <taxon>Eukaryota</taxon>
        <taxon>Viridiplantae</taxon>
        <taxon>Streptophyta</taxon>
        <taxon>Embryophyta</taxon>
        <taxon>Tracheophyta</taxon>
        <taxon>Spermatophyta</taxon>
        <taxon>Magnoliopsida</taxon>
        <taxon>Liliopsida</taxon>
        <taxon>Asparagales</taxon>
        <taxon>Orchidaceae</taxon>
        <taxon>Epidendroideae</taxon>
        <taxon>Malaxideae</taxon>
        <taxon>Dendrobiinae</taxon>
        <taxon>Dendrobium</taxon>
    </lineage>
</organism>
<gene>
    <name evidence="2" type="ORF">IEQ34_011599</name>
</gene>